<sequence>MCHSLGSSVFFAVFGFLLADGMFHKRHPSWVLFAFYSLMECTQALQHFVVDQCGSNPNLFLSYCAFALVVTQPLLWNYYRWSKATTKKEKAVFVAMMWLSLFWMVLFTLRLLPRRTSLLKGALYSSLPKHEIMVGVDTCTHLGPSHLYWTFPLLDFNGIEMNWGCYLLLWFVPAMFEKKGILKFTFWLCQVLFVNYIAQNIHEVPTIWCLLSLPILMAMPYLDSDARIRN</sequence>
<evidence type="ECO:0000313" key="2">
    <source>
        <dbReference type="EMBL" id="AHC54734.1"/>
    </source>
</evidence>
<organism evidence="2 3">
    <name type="scientific">Tunisvirus fontaine2</name>
    <dbReference type="NCBI Taxonomy" id="1421067"/>
    <lineage>
        <taxon>Viruses</taxon>
        <taxon>Varidnaviria</taxon>
        <taxon>Bamfordvirae</taxon>
        <taxon>Nucleocytoviricota</taxon>
        <taxon>Megaviricetes</taxon>
        <taxon>Pimascovirales</taxon>
        <taxon>Pimascovirales incertae sedis</taxon>
        <taxon>Marseilleviridae</taxon>
        <taxon>Losannavirus</taxon>
        <taxon>Losannavirus tunisense</taxon>
    </lineage>
</organism>
<keyword evidence="3" id="KW-1185">Reference proteome</keyword>
<keyword evidence="1" id="KW-0812">Transmembrane</keyword>
<accession>V9SFT1</accession>
<dbReference type="Pfam" id="PF19069">
    <property type="entry name" value="DUF5765"/>
    <property type="match status" value="1"/>
</dbReference>
<gene>
    <name evidence="2" type="ORF">TNS_ORF16</name>
</gene>
<feature type="transmembrane region" description="Helical" evidence="1">
    <location>
        <begin position="6"/>
        <end position="23"/>
    </location>
</feature>
<evidence type="ECO:0000313" key="3">
    <source>
        <dbReference type="Proteomes" id="UP000232615"/>
    </source>
</evidence>
<dbReference type="EMBL" id="KF483846">
    <property type="protein sequence ID" value="AHC54734.1"/>
    <property type="molecule type" value="Genomic_DNA"/>
</dbReference>
<dbReference type="InterPro" id="IPR043912">
    <property type="entry name" value="DUF5765"/>
</dbReference>
<proteinExistence type="predicted"/>
<keyword evidence="1" id="KW-0472">Membrane</keyword>
<evidence type="ECO:0000256" key="1">
    <source>
        <dbReference type="SAM" id="Phobius"/>
    </source>
</evidence>
<feature type="transmembrane region" description="Helical" evidence="1">
    <location>
        <begin position="60"/>
        <end position="79"/>
    </location>
</feature>
<reference evidence="2 3" key="1">
    <citation type="journal article" date="2014" name="Arch. Virol.">
        <title>Complete genome sequence of Tunisvirus, a new member of the proposed family Marseilleviridae.</title>
        <authorList>
            <person name="Aherfi S."/>
            <person name="Boughalmi M."/>
            <person name="Pagnier I."/>
            <person name="Fournous G."/>
            <person name="La Scola B."/>
            <person name="Raoult D."/>
            <person name="Colson P."/>
        </authorList>
    </citation>
    <scope>NUCLEOTIDE SEQUENCE [LARGE SCALE GENOMIC DNA]</scope>
    <source>
        <strain evidence="2 3">U484</strain>
    </source>
</reference>
<name>V9SFT1_9VIRU</name>
<feature type="transmembrane region" description="Helical" evidence="1">
    <location>
        <begin position="91"/>
        <end position="112"/>
    </location>
</feature>
<keyword evidence="1" id="KW-1133">Transmembrane helix</keyword>
<protein>
    <submittedName>
        <fullName evidence="2">Putative membrane protein</fullName>
    </submittedName>
</protein>
<dbReference type="Proteomes" id="UP000232615">
    <property type="component" value="Segment"/>
</dbReference>